<sequence>MSKPLTGVRVLDLSKVLAGPLCAQYLGDLGADIIKVETVGQGDETRGWPPFPAPGLGTVFLSANRNKRSIAVDMKTEKGREIVHALAKSADVAIESFGTGVAERLGIDAATLRGLNDRLIHCSISGFGRAGPLKNSPGYDVILQAFCGVMSMTGDEDGGYIRSPISPIDQMTGVHAFSGILALLYAREKTGQGGEIQVSLFETALGLLGYNLQTFWERGVQPPKCGSSHESLCPYQAFEAADGPIMIGVANDSLWRKFCGVTGLNAIVDDPKFRTNADRVAYRKEALDHVQAALRQKSVAHWNEVLTGVGVPCAPINSIAQLLDHPHTKASGIIVDYEHQTAGRLKGVGHPVLINRAARQAGLPPPVLGQHTDDVLGEIGWSLETISELRRARVIG</sequence>
<dbReference type="Pfam" id="PF02515">
    <property type="entry name" value="CoA_transf_3"/>
    <property type="match status" value="1"/>
</dbReference>
<dbReference type="GO" id="GO:0008410">
    <property type="term" value="F:CoA-transferase activity"/>
    <property type="evidence" value="ECO:0007669"/>
    <property type="project" value="TreeGrafter"/>
</dbReference>
<gene>
    <name evidence="2" type="ORF">SAMN05444171_6384</name>
</gene>
<reference evidence="2 3" key="1">
    <citation type="submission" date="2016-10" db="EMBL/GenBank/DDBJ databases">
        <authorList>
            <person name="de Groot N.N."/>
        </authorList>
    </citation>
    <scope>NUCLEOTIDE SEQUENCE [LARGE SCALE GENOMIC DNA]</scope>
    <source>
        <strain evidence="2 3">GAS522</strain>
    </source>
</reference>
<proteinExistence type="predicted"/>
<name>A0A1M7G0Q4_9BRAD</name>
<dbReference type="Gene3D" id="3.40.50.10540">
    <property type="entry name" value="Crotonobetainyl-coa:carnitine coa-transferase, domain 1"/>
    <property type="match status" value="1"/>
</dbReference>
<dbReference type="InterPro" id="IPR050483">
    <property type="entry name" value="CoA-transferase_III_domain"/>
</dbReference>
<organism evidence="2 3">
    <name type="scientific">Bradyrhizobium lablabi</name>
    <dbReference type="NCBI Taxonomy" id="722472"/>
    <lineage>
        <taxon>Bacteria</taxon>
        <taxon>Pseudomonadati</taxon>
        <taxon>Pseudomonadota</taxon>
        <taxon>Alphaproteobacteria</taxon>
        <taxon>Hyphomicrobiales</taxon>
        <taxon>Nitrobacteraceae</taxon>
        <taxon>Bradyrhizobium</taxon>
    </lineage>
</organism>
<dbReference type="PANTHER" id="PTHR48207">
    <property type="entry name" value="SUCCINATE--HYDROXYMETHYLGLUTARATE COA-TRANSFERASE"/>
    <property type="match status" value="1"/>
</dbReference>
<accession>A0A1M7G0Q4</accession>
<protein>
    <submittedName>
        <fullName evidence="2">Crotonobetainyl-CoA:carnitine CoA-transferase CaiB</fullName>
    </submittedName>
</protein>
<dbReference type="InterPro" id="IPR023606">
    <property type="entry name" value="CoA-Trfase_III_dom_1_sf"/>
</dbReference>
<keyword evidence="1 2" id="KW-0808">Transferase</keyword>
<evidence type="ECO:0000313" key="3">
    <source>
        <dbReference type="Proteomes" id="UP000183208"/>
    </source>
</evidence>
<dbReference type="AlphaFoldDB" id="A0A1M7G0Q4"/>
<dbReference type="RefSeq" id="WP_074827532.1">
    <property type="nucleotide sequence ID" value="NZ_FNTI01000001.1"/>
</dbReference>
<dbReference type="Gene3D" id="3.30.1540.10">
    <property type="entry name" value="formyl-coa transferase, domain 3"/>
    <property type="match status" value="1"/>
</dbReference>
<dbReference type="EMBL" id="FNTI01000001">
    <property type="protein sequence ID" value="SEE13716.1"/>
    <property type="molecule type" value="Genomic_DNA"/>
</dbReference>
<evidence type="ECO:0000313" key="2">
    <source>
        <dbReference type="EMBL" id="SEE13716.1"/>
    </source>
</evidence>
<dbReference type="SUPFAM" id="SSF89796">
    <property type="entry name" value="CoA-transferase family III (CaiB/BaiF)"/>
    <property type="match status" value="1"/>
</dbReference>
<dbReference type="InterPro" id="IPR044855">
    <property type="entry name" value="CoA-Trfase_III_dom3_sf"/>
</dbReference>
<evidence type="ECO:0000256" key="1">
    <source>
        <dbReference type="ARBA" id="ARBA00022679"/>
    </source>
</evidence>
<dbReference type="PANTHER" id="PTHR48207:SF3">
    <property type="entry name" value="SUCCINATE--HYDROXYMETHYLGLUTARATE COA-TRANSFERASE"/>
    <property type="match status" value="1"/>
</dbReference>
<dbReference type="Proteomes" id="UP000183208">
    <property type="component" value="Unassembled WGS sequence"/>
</dbReference>
<dbReference type="InterPro" id="IPR003673">
    <property type="entry name" value="CoA-Trfase_fam_III"/>
</dbReference>